<feature type="transmembrane region" description="Helical" evidence="2">
    <location>
        <begin position="31"/>
        <end position="52"/>
    </location>
</feature>
<organism evidence="3 4">
    <name type="scientific">Luteolibacter luteus</name>
    <dbReference type="NCBI Taxonomy" id="2728835"/>
    <lineage>
        <taxon>Bacteria</taxon>
        <taxon>Pseudomonadati</taxon>
        <taxon>Verrucomicrobiota</taxon>
        <taxon>Verrucomicrobiia</taxon>
        <taxon>Verrucomicrobiales</taxon>
        <taxon>Verrucomicrobiaceae</taxon>
        <taxon>Luteolibacter</taxon>
    </lineage>
</organism>
<proteinExistence type="predicted"/>
<accession>A0A858RM66</accession>
<name>A0A858RM66_9BACT</name>
<keyword evidence="4" id="KW-1185">Reference proteome</keyword>
<keyword evidence="2" id="KW-0812">Transmembrane</keyword>
<evidence type="ECO:0000256" key="1">
    <source>
        <dbReference type="SAM" id="MobiDB-lite"/>
    </source>
</evidence>
<feature type="transmembrane region" description="Helical" evidence="2">
    <location>
        <begin position="72"/>
        <end position="94"/>
    </location>
</feature>
<gene>
    <name evidence="3" type="ORF">HHL09_16280</name>
</gene>
<dbReference type="EMBL" id="CP051774">
    <property type="protein sequence ID" value="QJE97280.1"/>
    <property type="molecule type" value="Genomic_DNA"/>
</dbReference>
<evidence type="ECO:0000313" key="3">
    <source>
        <dbReference type="EMBL" id="QJE97280.1"/>
    </source>
</evidence>
<dbReference type="KEGG" id="luo:HHL09_16280"/>
<reference evidence="3 4" key="1">
    <citation type="submission" date="2020-04" db="EMBL/GenBank/DDBJ databases">
        <title>Luteolibacter sp. G-1-1-1 isolated from soil.</title>
        <authorList>
            <person name="Dahal R.H."/>
        </authorList>
    </citation>
    <scope>NUCLEOTIDE SEQUENCE [LARGE SCALE GENOMIC DNA]</scope>
    <source>
        <strain evidence="3 4">G-1-1-1</strain>
    </source>
</reference>
<keyword evidence="2" id="KW-0472">Membrane</keyword>
<dbReference type="Proteomes" id="UP000501812">
    <property type="component" value="Chromosome"/>
</dbReference>
<evidence type="ECO:0000313" key="4">
    <source>
        <dbReference type="Proteomes" id="UP000501812"/>
    </source>
</evidence>
<sequence>MSDGEPEEWEVPPQGEQLPIAPEDQDRFRGFLTEIAFSLAGTLILGCSSFILGELKPRWTWSTSSPLWERAFYQWLPALLLLLAFACLVWLITIPLRMASQEKR</sequence>
<evidence type="ECO:0000256" key="2">
    <source>
        <dbReference type="SAM" id="Phobius"/>
    </source>
</evidence>
<dbReference type="AlphaFoldDB" id="A0A858RM66"/>
<dbReference type="RefSeq" id="WP_169455680.1">
    <property type="nucleotide sequence ID" value="NZ_CP051774.1"/>
</dbReference>
<keyword evidence="2" id="KW-1133">Transmembrane helix</keyword>
<protein>
    <submittedName>
        <fullName evidence="3">Uncharacterized protein</fullName>
    </submittedName>
</protein>
<feature type="region of interest" description="Disordered" evidence="1">
    <location>
        <begin position="1"/>
        <end position="21"/>
    </location>
</feature>
<feature type="compositionally biased region" description="Acidic residues" evidence="1">
    <location>
        <begin position="1"/>
        <end position="10"/>
    </location>
</feature>